<dbReference type="InterPro" id="IPR009097">
    <property type="entry name" value="Cyclic_Pdiesterase"/>
</dbReference>
<reference evidence="1 2" key="2">
    <citation type="submission" date="2018-06" db="EMBL/GenBank/DDBJ databases">
        <title>Metagenomic assembly of (sub)arctic Cyanobacteria and their associated microbiome from non-axenic cultures.</title>
        <authorList>
            <person name="Baurain D."/>
        </authorList>
    </citation>
    <scope>NUCLEOTIDE SEQUENCE [LARGE SCALE GENOMIC DNA]</scope>
    <source>
        <strain evidence="1">ULC027bin1</strain>
    </source>
</reference>
<dbReference type="Pfam" id="PF13563">
    <property type="entry name" value="2_5_RNA_ligase2"/>
    <property type="match status" value="1"/>
</dbReference>
<protein>
    <submittedName>
        <fullName evidence="1">2'-5' RNA ligase</fullName>
    </submittedName>
</protein>
<dbReference type="PANTHER" id="PTHR40037">
    <property type="entry name" value="PHOSPHOESTERASE YJCG-RELATED"/>
    <property type="match status" value="1"/>
</dbReference>
<dbReference type="PANTHER" id="PTHR40037:SF1">
    <property type="entry name" value="PHOSPHOESTERASE SAOUHSC_00951-RELATED"/>
    <property type="match status" value="1"/>
</dbReference>
<dbReference type="AlphaFoldDB" id="A0A2W4XPM1"/>
<organism evidence="1 2">
    <name type="scientific">Phormidesmis priestleyi</name>
    <dbReference type="NCBI Taxonomy" id="268141"/>
    <lineage>
        <taxon>Bacteria</taxon>
        <taxon>Bacillati</taxon>
        <taxon>Cyanobacteriota</taxon>
        <taxon>Cyanophyceae</taxon>
        <taxon>Leptolyngbyales</taxon>
        <taxon>Leptolyngbyaceae</taxon>
        <taxon>Phormidesmis</taxon>
    </lineage>
</organism>
<evidence type="ECO:0000313" key="2">
    <source>
        <dbReference type="Proteomes" id="UP000249794"/>
    </source>
</evidence>
<sequence length="207" mass="23619">MSREKTLELNEKSDSLPVAADSAGLRRFFVALLPPDPVQIKANEVKGIMRDQYASKAAFRSPPHVTLLAPFEWPIDDLPRLARTLGEFAASQVAVPMTLDGFGAFAPHVIYINVVQSLRLMAIQPELLDYLEQEIGLVSDRDRHRTFVPHLTVAFRDLKPNMFRKAWTVFQHQEIHFDFTAHQLTLLTHTGKLWTVKEHYDFAKSDL</sequence>
<dbReference type="EMBL" id="QBMP01000075">
    <property type="protein sequence ID" value="PZO56309.1"/>
    <property type="molecule type" value="Genomic_DNA"/>
</dbReference>
<keyword evidence="1" id="KW-0436">Ligase</keyword>
<dbReference type="GO" id="GO:0016874">
    <property type="term" value="F:ligase activity"/>
    <property type="evidence" value="ECO:0007669"/>
    <property type="project" value="UniProtKB-KW"/>
</dbReference>
<gene>
    <name evidence="1" type="ORF">DCF15_09040</name>
</gene>
<name>A0A2W4XPM1_9CYAN</name>
<dbReference type="SUPFAM" id="SSF55144">
    <property type="entry name" value="LigT-like"/>
    <property type="match status" value="1"/>
</dbReference>
<reference evidence="2" key="1">
    <citation type="submission" date="2018-04" db="EMBL/GenBank/DDBJ databases">
        <authorList>
            <person name="Cornet L."/>
        </authorList>
    </citation>
    <scope>NUCLEOTIDE SEQUENCE [LARGE SCALE GENOMIC DNA]</scope>
</reference>
<dbReference type="Proteomes" id="UP000249794">
    <property type="component" value="Unassembled WGS sequence"/>
</dbReference>
<dbReference type="Gene3D" id="3.90.1140.10">
    <property type="entry name" value="Cyclic phosphodiesterase"/>
    <property type="match status" value="1"/>
</dbReference>
<comment type="caution">
    <text evidence="1">The sequence shown here is derived from an EMBL/GenBank/DDBJ whole genome shotgun (WGS) entry which is preliminary data.</text>
</comment>
<proteinExistence type="predicted"/>
<evidence type="ECO:0000313" key="1">
    <source>
        <dbReference type="EMBL" id="PZO56309.1"/>
    </source>
</evidence>
<accession>A0A2W4XPM1</accession>
<dbReference type="InterPro" id="IPR050580">
    <property type="entry name" value="2H_phosphoesterase_YjcG-like"/>
</dbReference>